<dbReference type="EMBL" id="KU862660">
    <property type="protein sequence ID" value="ANA49291.1"/>
    <property type="molecule type" value="Genomic_DNA"/>
</dbReference>
<gene>
    <name evidence="1" type="ORF">PMW_166</name>
</gene>
<accession>A0A1S5R1K9</accession>
<evidence type="ECO:0000313" key="1">
    <source>
        <dbReference type="EMBL" id="ANA49291.1"/>
    </source>
</evidence>
<proteinExistence type="predicted"/>
<name>A0A1S5R1K9_9CAUD</name>
<dbReference type="Proteomes" id="UP000223738">
    <property type="component" value="Segment"/>
</dbReference>
<organism evidence="1 2">
    <name type="scientific">Pseudomonas phage phiPMW</name>
    <dbReference type="NCBI Taxonomy" id="1815582"/>
    <lineage>
        <taxon>Viruses</taxon>
        <taxon>Duplodnaviria</taxon>
        <taxon>Heunggongvirae</taxon>
        <taxon>Uroviricota</taxon>
        <taxon>Caudoviricetes</taxon>
        <taxon>Plaisancevirus</taxon>
        <taxon>Plaisancevirus PMW</taxon>
    </lineage>
</organism>
<reference evidence="1 2" key="1">
    <citation type="submission" date="2016-03" db="EMBL/GenBank/DDBJ databases">
        <title>Characterization of pf16 and phiPMW: Two novel phages infecting Pseudomonas putida PpG1.</title>
        <authorList>
            <person name="Magill D.J."/>
            <person name="Krylov V.N."/>
            <person name="Allen C.C.R."/>
            <person name="McGrath J.W."/>
            <person name="Quinn J.P."/>
            <person name="Kulakov L.A."/>
        </authorList>
    </citation>
    <scope>NUCLEOTIDE SEQUENCE [LARGE SCALE GENOMIC DNA]</scope>
</reference>
<protein>
    <submittedName>
        <fullName evidence="1">Uncharacterized protein</fullName>
    </submittedName>
</protein>
<keyword evidence="2" id="KW-1185">Reference proteome</keyword>
<evidence type="ECO:0000313" key="2">
    <source>
        <dbReference type="Proteomes" id="UP000223738"/>
    </source>
</evidence>
<sequence length="77" mass="8456">MEVVVKSIAPRQIRACDLDVGKTYLGVTGGAKDEVFLCQPGQSLVNFNRPQIKYDASDYDLSTFIECKVTVTVEGAR</sequence>